<evidence type="ECO:0000313" key="3">
    <source>
        <dbReference type="Proteomes" id="UP001207337"/>
    </source>
</evidence>
<accession>A0ABT3PXB1</accession>
<dbReference type="InterPro" id="IPR052022">
    <property type="entry name" value="26kDa_periplasmic_antigen"/>
</dbReference>
<feature type="chain" id="PRO_5045603408" evidence="1">
    <location>
        <begin position="20"/>
        <end position="227"/>
    </location>
</feature>
<dbReference type="PANTHER" id="PTHR34387">
    <property type="entry name" value="SLR1258 PROTEIN"/>
    <property type="match status" value="1"/>
</dbReference>
<gene>
    <name evidence="2" type="ORF">LQ318_05850</name>
</gene>
<comment type="caution">
    <text evidence="2">The sequence shown here is derived from an EMBL/GenBank/DDBJ whole genome shotgun (WGS) entry which is preliminary data.</text>
</comment>
<dbReference type="Proteomes" id="UP001207337">
    <property type="component" value="Unassembled WGS sequence"/>
</dbReference>
<proteinExistence type="predicted"/>
<evidence type="ECO:0000256" key="1">
    <source>
        <dbReference type="SAM" id="SignalP"/>
    </source>
</evidence>
<dbReference type="PANTHER" id="PTHR34387:SF2">
    <property type="entry name" value="SLR1258 PROTEIN"/>
    <property type="match status" value="1"/>
</dbReference>
<dbReference type="InterPro" id="IPR007497">
    <property type="entry name" value="SIMPL/DUF541"/>
</dbReference>
<organism evidence="2 3">
    <name type="scientific">Fodinibius salicampi</name>
    <dbReference type="NCBI Taxonomy" id="1920655"/>
    <lineage>
        <taxon>Bacteria</taxon>
        <taxon>Pseudomonadati</taxon>
        <taxon>Balneolota</taxon>
        <taxon>Balneolia</taxon>
        <taxon>Balneolales</taxon>
        <taxon>Balneolaceae</taxon>
        <taxon>Fodinibius</taxon>
    </lineage>
</organism>
<name>A0ABT3PXB1_9BACT</name>
<feature type="signal peptide" evidence="1">
    <location>
        <begin position="1"/>
        <end position="19"/>
    </location>
</feature>
<keyword evidence="3" id="KW-1185">Reference proteome</keyword>
<dbReference type="Gene3D" id="3.30.110.170">
    <property type="entry name" value="Protein of unknown function (DUF541), domain 1"/>
    <property type="match status" value="1"/>
</dbReference>
<dbReference type="Gene3D" id="3.30.70.2970">
    <property type="entry name" value="Protein of unknown function (DUF541), domain 2"/>
    <property type="match status" value="1"/>
</dbReference>
<dbReference type="RefSeq" id="WP_265788377.1">
    <property type="nucleotide sequence ID" value="NZ_BAABRS010000001.1"/>
</dbReference>
<dbReference type="EMBL" id="JAJNDC010000001">
    <property type="protein sequence ID" value="MCW9712426.1"/>
    <property type="molecule type" value="Genomic_DNA"/>
</dbReference>
<dbReference type="Pfam" id="PF04402">
    <property type="entry name" value="SIMPL"/>
    <property type="match status" value="1"/>
</dbReference>
<keyword evidence="1" id="KW-0732">Signal</keyword>
<protein>
    <submittedName>
        <fullName evidence="2">SIMPL domain-containing protein</fullName>
    </submittedName>
</protein>
<reference evidence="2 3" key="1">
    <citation type="submission" date="2021-11" db="EMBL/GenBank/DDBJ databases">
        <title>Aliifidinibius sp. nov., a new bacterium isolated from saline soil.</title>
        <authorList>
            <person name="Galisteo C."/>
            <person name="De La Haba R."/>
            <person name="Sanchez-Porro C."/>
            <person name="Ventosa A."/>
        </authorList>
    </citation>
    <scope>NUCLEOTIDE SEQUENCE [LARGE SCALE GENOMIC DNA]</scope>
    <source>
        <strain evidence="2 3">KACC 190600</strain>
    </source>
</reference>
<evidence type="ECO:0000313" key="2">
    <source>
        <dbReference type="EMBL" id="MCW9712426.1"/>
    </source>
</evidence>
<sequence length="227" mass="25485">MRALTLLLTSFLAFGTVQAQDNTISINSSATVEIPADRLVFNININAEAEEPQEAYKQHQQREQILLDLLKKHQIKEENISFQPISISNINTHRNDQEPRIRTRQQVSLTLSDFDRYEEIQIALIEGGYDDFSGQFISTESDNGKDQALKDALHTARQKAELIAEQSGLTLTGIHSVDFSYNQSPPRPMMMEMAARDDASGSLISEYAQTVSVSASVSVKYNFMKVN</sequence>